<accession>A0ABT9TV06</accession>
<organism evidence="1 2">
    <name type="scientific">Paenarthrobacter nicotinovorans</name>
    <name type="common">Arthrobacter nicotinovorans</name>
    <dbReference type="NCBI Taxonomy" id="29320"/>
    <lineage>
        <taxon>Bacteria</taxon>
        <taxon>Bacillati</taxon>
        <taxon>Actinomycetota</taxon>
        <taxon>Actinomycetes</taxon>
        <taxon>Micrococcales</taxon>
        <taxon>Micrococcaceae</taxon>
        <taxon>Paenarthrobacter</taxon>
    </lineage>
</organism>
<sequence>MGNFGRFVYTDLGSSGGADADPALVLELHDSDFVAVDFHPKYSGNGRFYLGFQPRDYFEDPAASDPVDIDREAEAFQQWVNKSLGRSIAVADILPFIAEESVEEPEDVFVEDTMERFLGLIGLAMPAELS</sequence>
<proteinExistence type="predicted"/>
<dbReference type="EMBL" id="JAUSSW010000027">
    <property type="protein sequence ID" value="MDQ0104891.1"/>
    <property type="molecule type" value="Genomic_DNA"/>
</dbReference>
<evidence type="ECO:0000313" key="1">
    <source>
        <dbReference type="EMBL" id="MDQ0104891.1"/>
    </source>
</evidence>
<evidence type="ECO:0000313" key="2">
    <source>
        <dbReference type="Proteomes" id="UP001244563"/>
    </source>
</evidence>
<name>A0ABT9TV06_PAENI</name>
<comment type="caution">
    <text evidence="1">The sequence shown here is derived from an EMBL/GenBank/DDBJ whole genome shotgun (WGS) entry which is preliminary data.</text>
</comment>
<keyword evidence="2" id="KW-1185">Reference proteome</keyword>
<dbReference type="Proteomes" id="UP001244563">
    <property type="component" value="Unassembled WGS sequence"/>
</dbReference>
<dbReference type="RefSeq" id="WP_064723808.1">
    <property type="nucleotide sequence ID" value="NZ_BDDW01000029.1"/>
</dbReference>
<gene>
    <name evidence="1" type="ORF">J2T10_004567</name>
</gene>
<reference evidence="1 2" key="1">
    <citation type="submission" date="2023-07" db="EMBL/GenBank/DDBJ databases">
        <title>Sorghum-associated microbial communities from plants grown in Nebraska, USA.</title>
        <authorList>
            <person name="Schachtman D."/>
        </authorList>
    </citation>
    <scope>NUCLEOTIDE SEQUENCE [LARGE SCALE GENOMIC DNA]</scope>
    <source>
        <strain evidence="1 2">CC523</strain>
    </source>
</reference>
<protein>
    <submittedName>
        <fullName evidence="1">Uncharacterized protein</fullName>
    </submittedName>
</protein>